<dbReference type="Gene3D" id="1.10.1750.10">
    <property type="match status" value="1"/>
</dbReference>
<dbReference type="EMBL" id="BAAAET010000006">
    <property type="protein sequence ID" value="GAA0701446.1"/>
    <property type="molecule type" value="Genomic_DNA"/>
</dbReference>
<feature type="compositionally biased region" description="Low complexity" evidence="12">
    <location>
        <begin position="104"/>
        <end position="115"/>
    </location>
</feature>
<feature type="binding site" evidence="8">
    <location>
        <position position="247"/>
    </location>
    <ligand>
        <name>ATP</name>
        <dbReference type="ChEBI" id="CHEBI:30616"/>
    </ligand>
</feature>
<dbReference type="InterPro" id="IPR013159">
    <property type="entry name" value="DnaA_C"/>
</dbReference>
<dbReference type="Pfam" id="PF11638">
    <property type="entry name" value="DnaA_N"/>
    <property type="match status" value="1"/>
</dbReference>
<dbReference type="InterPro" id="IPR003593">
    <property type="entry name" value="AAA+_ATPase"/>
</dbReference>
<evidence type="ECO:0000259" key="14">
    <source>
        <dbReference type="SMART" id="SM00760"/>
    </source>
</evidence>
<evidence type="ECO:0000256" key="2">
    <source>
        <dbReference type="ARBA" id="ARBA00022490"/>
    </source>
</evidence>
<dbReference type="Gene3D" id="3.40.50.300">
    <property type="entry name" value="P-loop containing nucleotide triphosphate hydrolases"/>
    <property type="match status" value="1"/>
</dbReference>
<feature type="domain" description="Chromosomal replication initiator DnaA C-terminal" evidence="14">
    <location>
        <begin position="445"/>
        <end position="514"/>
    </location>
</feature>
<evidence type="ECO:0000256" key="5">
    <source>
        <dbReference type="ARBA" id="ARBA00022840"/>
    </source>
</evidence>
<evidence type="ECO:0000256" key="6">
    <source>
        <dbReference type="ARBA" id="ARBA00023121"/>
    </source>
</evidence>
<dbReference type="InterPro" id="IPR001957">
    <property type="entry name" value="Chromosome_initiator_DnaA"/>
</dbReference>
<dbReference type="SUPFAM" id="SSF48295">
    <property type="entry name" value="TrpR-like"/>
    <property type="match status" value="1"/>
</dbReference>
<dbReference type="InterPro" id="IPR020591">
    <property type="entry name" value="Chromosome_initiator_DnaA-like"/>
</dbReference>
<dbReference type="InterPro" id="IPR018312">
    <property type="entry name" value="Chromosome_initiator_DnaA_CS"/>
</dbReference>
<proteinExistence type="inferred from homology"/>
<accession>A0ABP3TJT4</accession>
<keyword evidence="3 8" id="KW-0235">DNA replication</keyword>
<dbReference type="InterPro" id="IPR024633">
    <property type="entry name" value="DnaA_N_dom"/>
</dbReference>
<dbReference type="SMART" id="SM00760">
    <property type="entry name" value="Bac_DnaA_C"/>
    <property type="match status" value="1"/>
</dbReference>
<feature type="binding site" evidence="8">
    <location>
        <position position="245"/>
    </location>
    <ligand>
        <name>ATP</name>
        <dbReference type="ChEBI" id="CHEBI:30616"/>
    </ligand>
</feature>
<evidence type="ECO:0000313" key="15">
    <source>
        <dbReference type="EMBL" id="GAA0701446.1"/>
    </source>
</evidence>
<comment type="caution">
    <text evidence="15">The sequence shown here is derived from an EMBL/GenBank/DDBJ whole genome shotgun (WGS) entry which is preliminary data.</text>
</comment>
<dbReference type="Gene3D" id="3.30.300.180">
    <property type="match status" value="1"/>
</dbReference>
<dbReference type="CDD" id="cd00009">
    <property type="entry name" value="AAA"/>
    <property type="match status" value="1"/>
</dbReference>
<dbReference type="PROSITE" id="PS01008">
    <property type="entry name" value="DNAA"/>
    <property type="match status" value="1"/>
</dbReference>
<dbReference type="PANTHER" id="PTHR30050">
    <property type="entry name" value="CHROMOSOMAL REPLICATION INITIATOR PROTEIN DNAA"/>
    <property type="match status" value="1"/>
</dbReference>
<keyword evidence="4 8" id="KW-0547">Nucleotide-binding</keyword>
<keyword evidence="7 8" id="KW-0238">DNA-binding</keyword>
<dbReference type="InterPro" id="IPR010921">
    <property type="entry name" value="Trp_repressor/repl_initiator"/>
</dbReference>
<keyword evidence="6 8" id="KW-0446">Lipid-binding</keyword>
<feature type="region of interest" description="Domain IV, binds dsDNA" evidence="8">
    <location>
        <begin position="418"/>
        <end position="537"/>
    </location>
</feature>
<dbReference type="InterPro" id="IPR013317">
    <property type="entry name" value="DnaA_dom"/>
</dbReference>
<reference evidence="16" key="1">
    <citation type="journal article" date="2019" name="Int. J. Syst. Evol. Microbiol.">
        <title>The Global Catalogue of Microorganisms (GCM) 10K type strain sequencing project: providing services to taxonomists for standard genome sequencing and annotation.</title>
        <authorList>
            <consortium name="The Broad Institute Genomics Platform"/>
            <consortium name="The Broad Institute Genome Sequencing Center for Infectious Disease"/>
            <person name="Wu L."/>
            <person name="Ma J."/>
        </authorList>
    </citation>
    <scope>NUCLEOTIDE SEQUENCE [LARGE SCALE GENOMIC DNA]</scope>
    <source>
        <strain evidence="16">JCM 15134</strain>
    </source>
</reference>
<comment type="function">
    <text evidence="8 10">Plays an essential role in the initiation and regulation of chromosomal replication. ATP-DnaA binds to the origin of replication (oriC) to initiate formation of the DNA replication initiation complex once per cell cycle. Binds the DnaA box (a 9 base pair repeat at the origin) and separates the double-stranded (ds)DNA. Forms a right-handed helical filament on oriC DNA; dsDNA binds to the exterior of the filament while single-stranded (ss)DNA is stabiized in the filament's interior. The ATP-DnaA-oriC complex binds and stabilizes one strand of the AT-rich DNA unwinding element (DUE), permitting loading of DNA polymerase. After initiation quickly degrades to an ADP-DnaA complex that is not apt for DNA replication. Binds acidic phospholipids.</text>
</comment>
<dbReference type="RefSeq" id="WP_343808714.1">
    <property type="nucleotide sequence ID" value="NZ_BAAAET010000006.1"/>
</dbReference>
<evidence type="ECO:0000256" key="12">
    <source>
        <dbReference type="SAM" id="MobiDB-lite"/>
    </source>
</evidence>
<evidence type="ECO:0000256" key="11">
    <source>
        <dbReference type="RuleBase" id="RU004227"/>
    </source>
</evidence>
<dbReference type="NCBIfam" id="TIGR00362">
    <property type="entry name" value="DnaA"/>
    <property type="match status" value="1"/>
</dbReference>
<dbReference type="InterPro" id="IPR027417">
    <property type="entry name" value="P-loop_NTPase"/>
</dbReference>
<evidence type="ECO:0000256" key="9">
    <source>
        <dbReference type="NCBIfam" id="TIGR00362"/>
    </source>
</evidence>
<dbReference type="PANTHER" id="PTHR30050:SF2">
    <property type="entry name" value="CHROMOSOMAL REPLICATION INITIATOR PROTEIN DNAA"/>
    <property type="match status" value="1"/>
</dbReference>
<dbReference type="SMART" id="SM00382">
    <property type="entry name" value="AAA"/>
    <property type="match status" value="1"/>
</dbReference>
<evidence type="ECO:0000259" key="13">
    <source>
        <dbReference type="SMART" id="SM00382"/>
    </source>
</evidence>
<dbReference type="PRINTS" id="PR00051">
    <property type="entry name" value="DNAA"/>
</dbReference>
<dbReference type="Gene3D" id="1.10.8.60">
    <property type="match status" value="1"/>
</dbReference>
<dbReference type="Proteomes" id="UP001499915">
    <property type="component" value="Unassembled WGS sequence"/>
</dbReference>
<comment type="subunit">
    <text evidence="8">Oligomerizes as a right-handed, spiral filament on DNA at oriC.</text>
</comment>
<gene>
    <name evidence="8 15" type="primary">dnaA</name>
    <name evidence="15" type="ORF">GCM10009104_33330</name>
</gene>
<feature type="binding site" evidence="8">
    <location>
        <position position="248"/>
    </location>
    <ligand>
        <name>ATP</name>
        <dbReference type="ChEBI" id="CHEBI:30616"/>
    </ligand>
</feature>
<feature type="region of interest" description="Disordered" evidence="12">
    <location>
        <begin position="104"/>
        <end position="141"/>
    </location>
</feature>
<dbReference type="Pfam" id="PF08299">
    <property type="entry name" value="Bac_DnaA_C"/>
    <property type="match status" value="1"/>
</dbReference>
<comment type="subcellular location">
    <subcellularLocation>
        <location evidence="8">Cytoplasm</location>
    </subcellularLocation>
</comment>
<evidence type="ECO:0000256" key="10">
    <source>
        <dbReference type="RuleBase" id="RU000577"/>
    </source>
</evidence>
<keyword evidence="5 8" id="KW-0067">ATP-binding</keyword>
<sequence>MSVDLWEQCLRALQQEFPSQQFNTWIRPLRAQDSADNELLLLAPNRFVKDWVADKFLARIQQAVCEAIGDMSVEVRLDVAGQVGAAMPRTRTAPGRMRAARPAAERMAPISQPTQAPAPAPVPSAAPTYEPVAEPEPAPAPAVMPAMVEPEAPEPLSEPVVEPTPQMGFFDQFEQPETTGGIQPMGGRRVEVEGGVRHQSNLNPMFTFESFVQGKSNQLALAAAQQVADNPGGSYNPLFIYGGVGLGKTHLMHAVGTEMLKRNPNARIVYLHSERFVADMVKALQLNAINDFKRYYRSVDALLIDDIQFFAGKERSQEEFFHTFNALLEGGQQMILTSDRYPKEIHGVEERLKSRFGWGLTVAIEPPELETRVAILMKKAQEAQVNLPDDAAFFLAQKIRSNVRELEGALKRVIANAHFTGNAINTPFIKESLKDLLALQDKQVSIDNIQRVVADYYKIKVADLLSKRRSRSVARPRQMAMSLAKELTNHSLPEIGNAFGGRDHTTVLHACRKIKELRETDTDIAEDYKNLLRHLTA</sequence>
<dbReference type="CDD" id="cd06571">
    <property type="entry name" value="Bac_DnaA_C"/>
    <property type="match status" value="1"/>
</dbReference>
<name>A0ABP3TJT4_9GAMM</name>
<comment type="similarity">
    <text evidence="1 8 11">Belongs to the DnaA family.</text>
</comment>
<dbReference type="SUPFAM" id="SSF52540">
    <property type="entry name" value="P-loop containing nucleoside triphosphate hydrolases"/>
    <property type="match status" value="1"/>
</dbReference>
<keyword evidence="16" id="KW-1185">Reference proteome</keyword>
<protein>
    <recommendedName>
        <fullName evidence="8 9">Chromosomal replication initiator protein DnaA</fullName>
    </recommendedName>
</protein>
<dbReference type="HAMAP" id="MF_00377">
    <property type="entry name" value="DnaA_bact"/>
    <property type="match status" value="1"/>
</dbReference>
<keyword evidence="2 8" id="KW-0963">Cytoplasm</keyword>
<evidence type="ECO:0000256" key="1">
    <source>
        <dbReference type="ARBA" id="ARBA00006583"/>
    </source>
</evidence>
<evidence type="ECO:0000313" key="16">
    <source>
        <dbReference type="Proteomes" id="UP001499915"/>
    </source>
</evidence>
<feature type="domain" description="AAA+ ATPase" evidence="13">
    <location>
        <begin position="234"/>
        <end position="450"/>
    </location>
</feature>
<organism evidence="15 16">
    <name type="scientific">Marinobacterium maritimum</name>
    <dbReference type="NCBI Taxonomy" id="500162"/>
    <lineage>
        <taxon>Bacteria</taxon>
        <taxon>Pseudomonadati</taxon>
        <taxon>Pseudomonadota</taxon>
        <taxon>Gammaproteobacteria</taxon>
        <taxon>Oceanospirillales</taxon>
        <taxon>Oceanospirillaceae</taxon>
        <taxon>Marinobacterium</taxon>
    </lineage>
</organism>
<evidence type="ECO:0000256" key="3">
    <source>
        <dbReference type="ARBA" id="ARBA00022705"/>
    </source>
</evidence>
<dbReference type="InterPro" id="IPR038454">
    <property type="entry name" value="DnaA_N_sf"/>
</dbReference>
<dbReference type="Pfam" id="PF00308">
    <property type="entry name" value="Bac_DnaA"/>
    <property type="match status" value="1"/>
</dbReference>
<evidence type="ECO:0000256" key="7">
    <source>
        <dbReference type="ARBA" id="ARBA00023125"/>
    </source>
</evidence>
<evidence type="ECO:0000256" key="4">
    <source>
        <dbReference type="ARBA" id="ARBA00022741"/>
    </source>
</evidence>
<feature type="region of interest" description="Domain I, interacts with DnaA modulators" evidence="8">
    <location>
        <begin position="1"/>
        <end position="139"/>
    </location>
</feature>
<feature type="binding site" evidence="8">
    <location>
        <position position="249"/>
    </location>
    <ligand>
        <name>ATP</name>
        <dbReference type="ChEBI" id="CHEBI:30616"/>
    </ligand>
</feature>
<comment type="caution">
    <text evidence="8">Lacks conserved residue(s) required for the propagation of feature annotation.</text>
</comment>
<comment type="domain">
    <text evidence="8">Domain I is involved in oligomerization and binding regulators, domain II is flexibile and of varying length in different bacteria, domain III forms the AAA+ region, while domain IV binds dsDNA.</text>
</comment>
<evidence type="ECO:0000256" key="8">
    <source>
        <dbReference type="HAMAP-Rule" id="MF_00377"/>
    </source>
</evidence>
<feature type="region of interest" description="Domain III, AAA+ region" evidence="8">
    <location>
        <begin position="201"/>
        <end position="417"/>
    </location>
</feature>